<feature type="transmembrane region" description="Helical" evidence="2">
    <location>
        <begin position="342"/>
        <end position="364"/>
    </location>
</feature>
<reference evidence="3 4" key="1">
    <citation type="journal article" date="2014" name="BMC Genomics">
        <title>Genome sequencing of four Aureobasidium pullulans varieties: biotechnological potential, stress tolerance, and description of new species.</title>
        <authorList>
            <person name="Gostin Ar C."/>
            <person name="Ohm R.A."/>
            <person name="Kogej T."/>
            <person name="Sonjak S."/>
            <person name="Turk M."/>
            <person name="Zajc J."/>
            <person name="Zalar P."/>
            <person name="Grube M."/>
            <person name="Sun H."/>
            <person name="Han J."/>
            <person name="Sharma A."/>
            <person name="Chiniquy J."/>
            <person name="Ngan C.Y."/>
            <person name="Lipzen A."/>
            <person name="Barry K."/>
            <person name="Grigoriev I.V."/>
            <person name="Gunde-Cimerman N."/>
        </authorList>
    </citation>
    <scope>NUCLEOTIDE SEQUENCE [LARGE SCALE GENOMIC DNA]</scope>
    <source>
        <strain evidence="3 4">EXF-2481</strain>
    </source>
</reference>
<dbReference type="InterPro" id="IPR038872">
    <property type="entry name" value="Put_GTT3"/>
</dbReference>
<dbReference type="GeneID" id="25371718"/>
<dbReference type="HOGENOM" id="CLU_041452_0_0_1"/>
<organism evidence="3 4">
    <name type="scientific">Aureobasidium subglaciale (strain EXF-2481)</name>
    <name type="common">Aureobasidium pullulans var. subglaciale</name>
    <dbReference type="NCBI Taxonomy" id="1043005"/>
    <lineage>
        <taxon>Eukaryota</taxon>
        <taxon>Fungi</taxon>
        <taxon>Dikarya</taxon>
        <taxon>Ascomycota</taxon>
        <taxon>Pezizomycotina</taxon>
        <taxon>Dothideomycetes</taxon>
        <taxon>Dothideomycetidae</taxon>
        <taxon>Dothideales</taxon>
        <taxon>Saccotheciaceae</taxon>
        <taxon>Aureobasidium</taxon>
    </lineage>
</organism>
<dbReference type="InParanoid" id="A0A074Y760"/>
<evidence type="ECO:0008006" key="5">
    <source>
        <dbReference type="Google" id="ProtNLM"/>
    </source>
</evidence>
<dbReference type="PANTHER" id="PTHR41807:SF1">
    <property type="entry name" value="GLUTATHIONE TRANSFERASE 3"/>
    <property type="match status" value="1"/>
</dbReference>
<evidence type="ECO:0000313" key="4">
    <source>
        <dbReference type="Proteomes" id="UP000030641"/>
    </source>
</evidence>
<keyword evidence="2" id="KW-0812">Transmembrane</keyword>
<keyword evidence="2" id="KW-1133">Transmembrane helix</keyword>
<feature type="transmembrane region" description="Helical" evidence="2">
    <location>
        <begin position="305"/>
        <end position="322"/>
    </location>
</feature>
<feature type="region of interest" description="Disordered" evidence="1">
    <location>
        <begin position="61"/>
        <end position="110"/>
    </location>
</feature>
<evidence type="ECO:0000256" key="2">
    <source>
        <dbReference type="SAM" id="Phobius"/>
    </source>
</evidence>
<dbReference type="EMBL" id="KL584775">
    <property type="protein sequence ID" value="KEQ91819.1"/>
    <property type="molecule type" value="Genomic_DNA"/>
</dbReference>
<proteinExistence type="predicted"/>
<name>A0A074Y760_AURSE</name>
<dbReference type="OMA" id="YLPDMFL"/>
<keyword evidence="2" id="KW-0472">Membrane</keyword>
<keyword evidence="4" id="KW-1185">Reference proteome</keyword>
<dbReference type="RefSeq" id="XP_013340290.1">
    <property type="nucleotide sequence ID" value="XM_013484836.1"/>
</dbReference>
<evidence type="ECO:0000313" key="3">
    <source>
        <dbReference type="EMBL" id="KEQ91819.1"/>
    </source>
</evidence>
<feature type="transmembrane region" description="Helical" evidence="2">
    <location>
        <begin position="266"/>
        <end position="285"/>
    </location>
</feature>
<dbReference type="GO" id="GO:0016020">
    <property type="term" value="C:membrane"/>
    <property type="evidence" value="ECO:0007669"/>
    <property type="project" value="TreeGrafter"/>
</dbReference>
<gene>
    <name evidence="3" type="ORF">AUEXF2481DRAFT_82877</name>
</gene>
<protein>
    <recommendedName>
        <fullName evidence="5">Rho termination factor N-terminal domain-containing protein</fullName>
    </recommendedName>
</protein>
<dbReference type="Proteomes" id="UP000030641">
    <property type="component" value="Unassembled WGS sequence"/>
</dbReference>
<evidence type="ECO:0000256" key="1">
    <source>
        <dbReference type="SAM" id="MobiDB-lite"/>
    </source>
</evidence>
<dbReference type="AlphaFoldDB" id="A0A074Y760"/>
<dbReference type="OrthoDB" id="4034134at2759"/>
<dbReference type="PANTHER" id="PTHR41807">
    <property type="entry name" value="GLUTATHIONE TRANSFERASE 3"/>
    <property type="match status" value="1"/>
</dbReference>
<sequence length="370" mass="41156">MPSWLNLHRKAELAELAGQVGIADVTDLRKDQIVALLEEQLSNNASRYALLPGFEGYYARRGSPTKRETGSTPAAEAEVTRSVRKRATRIKGESDGEPISSPSASTLRRAPQATLVQTPVGLVQTPARVEAPIIEVPRLEEPRFEEPTFEDPALLSPPRMALPPSPAVVTDVIEEQTARISEGMNQLWSATRIMDGLYEARLDLSSVTGVHFTILVLEAIALHRATVPWNFAFDVPSLFGFPSFAVFLPDLFVFFTHHYWAPSLLWATMNFWAPLATGWLFNLSLKLKKKDGFEDYRPVYRIDPLTFSIAKALMTWMVYAQGNRLYGTFADETVKTVESAMPYGYSGAMVAAYVGIATSIWDGIQNKKRV</sequence>
<accession>A0A074Y760</accession>
<dbReference type="STRING" id="1043005.A0A074Y760"/>